<accession>A0A0H2YRV8</accession>
<dbReference type="PaxDb" id="195103-CPF_1004"/>
<organism evidence="1 2">
    <name type="scientific">Clostridium perfringens (strain ATCC 13124 / DSM 756 / JCM 1290 / NCIMB 6125 / NCTC 8237 / Type A)</name>
    <dbReference type="NCBI Taxonomy" id="195103"/>
    <lineage>
        <taxon>Bacteria</taxon>
        <taxon>Bacillati</taxon>
        <taxon>Bacillota</taxon>
        <taxon>Clostridia</taxon>
        <taxon>Eubacteriales</taxon>
        <taxon>Clostridiaceae</taxon>
        <taxon>Clostridium</taxon>
    </lineage>
</organism>
<dbReference type="Proteomes" id="UP000001823">
    <property type="component" value="Chromosome"/>
</dbReference>
<evidence type="ECO:0000313" key="2">
    <source>
        <dbReference type="Proteomes" id="UP000001823"/>
    </source>
</evidence>
<keyword evidence="2" id="KW-1185">Reference proteome</keyword>
<protein>
    <submittedName>
        <fullName evidence="1">Uncharacterized protein</fullName>
    </submittedName>
</protein>
<dbReference type="AlphaFoldDB" id="A0A0H2YRV8"/>
<dbReference type="EMBL" id="CP000246">
    <property type="protein sequence ID" value="ABG83166.1"/>
    <property type="molecule type" value="Genomic_DNA"/>
</dbReference>
<dbReference type="HOGENOM" id="CLU_3307475_0_0_9"/>
<sequence length="39" mass="4753">MSLKFSNSHNIFISLIFRLFLYNEVGLVKELDYTLEFYF</sequence>
<proteinExistence type="predicted"/>
<reference evidence="1 2" key="1">
    <citation type="journal article" date="2006" name="Genome Res.">
        <title>Skewed genomic variability in strains of the toxigenic bacterial pathogen, Clostridium perfringens.</title>
        <authorList>
            <person name="Myers G.S."/>
            <person name="Rasko D.A."/>
            <person name="Cheung J.K."/>
            <person name="Ravel J."/>
            <person name="Seshadri R."/>
            <person name="Deboy R.T."/>
            <person name="Ren Q."/>
            <person name="Varga J."/>
            <person name="Awad M.M."/>
            <person name="Brinkac L.M."/>
            <person name="Daugherty S.C."/>
            <person name="Haft D.H."/>
            <person name="Dodson R.J."/>
            <person name="Madupu R."/>
            <person name="Nelson W.C."/>
            <person name="Rosovitz M.J."/>
            <person name="Sullivan S.A."/>
            <person name="Khouri H."/>
            <person name="Dimitrov G.I."/>
            <person name="Watkins K.L."/>
            <person name="Mulligan S."/>
            <person name="Benton J."/>
            <person name="Radune D."/>
            <person name="Fisher D.J."/>
            <person name="Atkins H.S."/>
            <person name="Hiscox T."/>
            <person name="Jost B.H."/>
            <person name="Billington S.J."/>
            <person name="Songer J.G."/>
            <person name="McClane B.A."/>
            <person name="Titball R.W."/>
            <person name="Rood J.I."/>
            <person name="Melville S.B."/>
            <person name="Paulsen I.T."/>
        </authorList>
    </citation>
    <scope>NUCLEOTIDE SEQUENCE [LARGE SCALE GENOMIC DNA]</scope>
    <source>
        <strain evidence="2">ATCC 13124 / DSM 756 / JCM 1290 / NCIMB 6125 / NCTC 8237 / S 107 / Type A</strain>
    </source>
</reference>
<name>A0A0H2YRV8_CLOP1</name>
<gene>
    <name evidence="1" type="ordered locus">CPF_1004</name>
</gene>
<dbReference type="KEGG" id="cpf:CPF_1004"/>
<evidence type="ECO:0000313" key="1">
    <source>
        <dbReference type="EMBL" id="ABG83166.1"/>
    </source>
</evidence>